<keyword evidence="1" id="KW-0732">Signal</keyword>
<name>A0ABW3Y6V5_9ACTN</name>
<reference evidence="4" key="1">
    <citation type="journal article" date="2019" name="Int. J. Syst. Evol. Microbiol.">
        <title>The Global Catalogue of Microorganisms (GCM) 10K type strain sequencing project: providing services to taxonomists for standard genome sequencing and annotation.</title>
        <authorList>
            <consortium name="The Broad Institute Genomics Platform"/>
            <consortium name="The Broad Institute Genome Sequencing Center for Infectious Disease"/>
            <person name="Wu L."/>
            <person name="Ma J."/>
        </authorList>
    </citation>
    <scope>NUCLEOTIDE SEQUENCE [LARGE SCALE GENOMIC DNA]</scope>
    <source>
        <strain evidence="4">JCM 31037</strain>
    </source>
</reference>
<dbReference type="InterPro" id="IPR006311">
    <property type="entry name" value="TAT_signal"/>
</dbReference>
<dbReference type="PROSITE" id="PS51318">
    <property type="entry name" value="TAT"/>
    <property type="match status" value="1"/>
</dbReference>
<sequence length="619" mass="65565">MDRRRFLTLAGGTTVGAGLSASALAAPAAAAGARYFNRRVPDEAHTVMGQLAAQGISAFSFTPSNGWVMVTQTGSYQARGIPDECFTALGQAITDGMKVHCVAFPPEGGNRWVITGDSGVLAQGIPDECHQRILEFYAAGQQVVDVAFPPAGGNRWVIVGTTGTFARGIDDECYQTMRNLNQGGRRITRVAFPYTGGWAVVAQDEFRARNIDGECVQQMGSFTAEGWQLHNLAFAPQNNGWSLCSRGPAPTLPVNRIRQFENSVGGQGIWQRMAAWKAPGAVVAVVLDNQIAWSTGYGWLEAGGSGAAHPESAFQAASISKAVAALGVMRLSQTRPDLPLSTDIRTTLDWQLDQRACVSTTATPSIDRVLAHRAGVIGRGSTSPANVCTGFDANTGGGFAGYGPNATVPTLLEVMNGQGNSPKIELTTTPGTEYHYSGAGFVLLQRMIEQRTGLSLTQYMQNEIFGPLGMTTSSYALAPAFELASGHGSTGAVIAGRRNRYPESAAAGLYTTVRDLCRLVSYLNRGWSAAGDITGPLNRSSIRTMLSTGPTPGRGRGFALSGVGTTSFWYGHNGSNYGFKSEFGGYPERGTGYAVMVNGDRSELVSEIVAAIRSTYGWG</sequence>
<dbReference type="Gene3D" id="3.40.710.10">
    <property type="entry name" value="DD-peptidase/beta-lactamase superfamily"/>
    <property type="match status" value="1"/>
</dbReference>
<feature type="signal peptide" evidence="1">
    <location>
        <begin position="1"/>
        <end position="25"/>
    </location>
</feature>
<gene>
    <name evidence="3" type="ORF">ACFQ4H_00205</name>
</gene>
<accession>A0ABW3Y6V5</accession>
<dbReference type="EC" id="3.-.-.-" evidence="3"/>
<dbReference type="EMBL" id="JBHTMP010000001">
    <property type="protein sequence ID" value="MFD1319528.1"/>
    <property type="molecule type" value="Genomic_DNA"/>
</dbReference>
<keyword evidence="3" id="KW-0378">Hydrolase</keyword>
<dbReference type="SUPFAM" id="SSF56601">
    <property type="entry name" value="beta-lactamase/transpeptidase-like"/>
    <property type="match status" value="1"/>
</dbReference>
<evidence type="ECO:0000313" key="4">
    <source>
        <dbReference type="Proteomes" id="UP001597260"/>
    </source>
</evidence>
<evidence type="ECO:0000256" key="1">
    <source>
        <dbReference type="SAM" id="SignalP"/>
    </source>
</evidence>
<comment type="caution">
    <text evidence="3">The sequence shown here is derived from an EMBL/GenBank/DDBJ whole genome shotgun (WGS) entry which is preliminary data.</text>
</comment>
<dbReference type="InterPro" id="IPR011047">
    <property type="entry name" value="Quinoprotein_ADH-like_sf"/>
</dbReference>
<dbReference type="RefSeq" id="WP_377565435.1">
    <property type="nucleotide sequence ID" value="NZ_JBHTMP010000001.1"/>
</dbReference>
<dbReference type="InterPro" id="IPR050789">
    <property type="entry name" value="Diverse_Enzym_Activities"/>
</dbReference>
<dbReference type="PANTHER" id="PTHR43283:SF18">
    <property type="match status" value="1"/>
</dbReference>
<proteinExistence type="predicted"/>
<dbReference type="Pfam" id="PF00144">
    <property type="entry name" value="Beta-lactamase"/>
    <property type="match status" value="1"/>
</dbReference>
<evidence type="ECO:0000259" key="2">
    <source>
        <dbReference type="Pfam" id="PF00144"/>
    </source>
</evidence>
<dbReference type="SUPFAM" id="SSF50998">
    <property type="entry name" value="Quinoprotein alcohol dehydrogenase-like"/>
    <property type="match status" value="1"/>
</dbReference>
<keyword evidence="4" id="KW-1185">Reference proteome</keyword>
<evidence type="ECO:0000313" key="3">
    <source>
        <dbReference type="EMBL" id="MFD1319528.1"/>
    </source>
</evidence>
<dbReference type="PANTHER" id="PTHR43283">
    <property type="entry name" value="BETA-LACTAMASE-RELATED"/>
    <property type="match status" value="1"/>
</dbReference>
<feature type="domain" description="Beta-lactamase-related" evidence="2">
    <location>
        <begin position="272"/>
        <end position="602"/>
    </location>
</feature>
<feature type="chain" id="PRO_5045851155" evidence="1">
    <location>
        <begin position="26"/>
        <end position="619"/>
    </location>
</feature>
<dbReference type="GO" id="GO:0016787">
    <property type="term" value="F:hydrolase activity"/>
    <property type="evidence" value="ECO:0007669"/>
    <property type="project" value="UniProtKB-KW"/>
</dbReference>
<dbReference type="Proteomes" id="UP001597260">
    <property type="component" value="Unassembled WGS sequence"/>
</dbReference>
<dbReference type="InterPro" id="IPR012338">
    <property type="entry name" value="Beta-lactam/transpept-like"/>
</dbReference>
<dbReference type="InterPro" id="IPR001466">
    <property type="entry name" value="Beta-lactam-related"/>
</dbReference>
<protein>
    <submittedName>
        <fullName evidence="3">Serine hydrolase domain-containing protein</fullName>
        <ecNumber evidence="3">3.-.-.-</ecNumber>
    </submittedName>
</protein>
<organism evidence="3 4">
    <name type="scientific">Micromonospora sonneratiae</name>
    <dbReference type="NCBI Taxonomy" id="1184706"/>
    <lineage>
        <taxon>Bacteria</taxon>
        <taxon>Bacillati</taxon>
        <taxon>Actinomycetota</taxon>
        <taxon>Actinomycetes</taxon>
        <taxon>Micromonosporales</taxon>
        <taxon>Micromonosporaceae</taxon>
        <taxon>Micromonospora</taxon>
    </lineage>
</organism>